<feature type="region of interest" description="Disordered" evidence="5">
    <location>
        <begin position="18"/>
        <end position="65"/>
    </location>
</feature>
<dbReference type="OrthoDB" id="10254627at2759"/>
<dbReference type="Gene3D" id="3.30.230.10">
    <property type="match status" value="1"/>
</dbReference>
<evidence type="ECO:0000256" key="3">
    <source>
        <dbReference type="ARBA" id="ARBA00023274"/>
    </source>
</evidence>
<reference evidence="6 7" key="1">
    <citation type="submission" date="2017-03" db="EMBL/GenBank/DDBJ databases">
        <title>Widespread Adenine N6-methylation of Active Genes in Fungi.</title>
        <authorList>
            <consortium name="DOE Joint Genome Institute"/>
            <person name="Mondo S.J."/>
            <person name="Dannebaum R.O."/>
            <person name="Kuo R.C."/>
            <person name="Louie K.B."/>
            <person name="Bewick A.J."/>
            <person name="Labutti K."/>
            <person name="Haridas S."/>
            <person name="Kuo A."/>
            <person name="Salamov A."/>
            <person name="Ahrendt S.R."/>
            <person name="Lau R."/>
            <person name="Bowen B.P."/>
            <person name="Lipzen A."/>
            <person name="Sullivan W."/>
            <person name="Andreopoulos W.B."/>
            <person name="Clum A."/>
            <person name="Lindquist E."/>
            <person name="Daum C."/>
            <person name="Northen T.R."/>
            <person name="Ramamoorthy G."/>
            <person name="Schmitz R.J."/>
            <person name="Gryganskyi A."/>
            <person name="Culley D."/>
            <person name="Magnuson J."/>
            <person name="James T.Y."/>
            <person name="O'Malley M.A."/>
            <person name="Stajich J.E."/>
            <person name="Spatafora J.W."/>
            <person name="Visel A."/>
            <person name="Grigoriev I.V."/>
        </authorList>
    </citation>
    <scope>NUCLEOTIDE SEQUENCE [LARGE SCALE GENOMIC DNA]</scope>
    <source>
        <strain evidence="6 7">NRRL Y-17943</strain>
    </source>
</reference>
<dbReference type="STRING" id="4999.A0A1Y1UK47"/>
<name>A0A1Y1UK47_9TREE</name>
<dbReference type="AlphaFoldDB" id="A0A1Y1UK47"/>
<sequence length="387" mass="42090">MSSSLTTFSRQSLRSLRAGPSKLSVRAASTAQSTSSTPAYQPQSYSRRVVPSDQRPPRPTEPTFFTGTPLFYNEVTVVRNALKQVEMKLREDKVWPLPNSLEVPNYVPPIAWVSVEKMNGIIGGTQMIKRKQYREMIDILSDLNKMSYVARLAGRADLSKIAENAMSKWIASRIVKETNTEAGSRMRGSIDTLGRAVGHGKRKTAMASVWIVPVKEAIPYFEGTVPVSKKAAAAAAAAAAAPASDFSDIKPFIGPDGSVISFSASSSGQSTFDPKTAKDLPVGQIIINQLPLPLTFEKHQDRETILRPLRLTGLIGAYNIFGLVKGGGITGQAGAVSLAIARALTAIRPEVEPTLFAAGLLIRDPRMVERKKTNLLGARTRRTWVKR</sequence>
<dbReference type="RefSeq" id="XP_021872291.1">
    <property type="nucleotide sequence ID" value="XM_022015301.1"/>
</dbReference>
<evidence type="ECO:0000256" key="5">
    <source>
        <dbReference type="SAM" id="MobiDB-lite"/>
    </source>
</evidence>
<evidence type="ECO:0000256" key="1">
    <source>
        <dbReference type="ARBA" id="ARBA00005251"/>
    </source>
</evidence>
<dbReference type="InterPro" id="IPR020568">
    <property type="entry name" value="Ribosomal_Su5_D2-typ_SF"/>
</dbReference>
<dbReference type="Pfam" id="PF00380">
    <property type="entry name" value="Ribosomal_S9"/>
    <property type="match status" value="1"/>
</dbReference>
<feature type="compositionally biased region" description="Low complexity" evidence="5">
    <location>
        <begin position="27"/>
        <end position="39"/>
    </location>
</feature>
<dbReference type="EMBL" id="NBSH01000004">
    <property type="protein sequence ID" value="ORX38369.1"/>
    <property type="molecule type" value="Genomic_DNA"/>
</dbReference>
<keyword evidence="2 4" id="KW-0689">Ribosomal protein</keyword>
<evidence type="ECO:0000313" key="7">
    <source>
        <dbReference type="Proteomes" id="UP000193218"/>
    </source>
</evidence>
<keyword evidence="3 4" id="KW-0687">Ribonucleoprotein</keyword>
<dbReference type="Proteomes" id="UP000193218">
    <property type="component" value="Unassembled WGS sequence"/>
</dbReference>
<dbReference type="GO" id="GO:0003735">
    <property type="term" value="F:structural constituent of ribosome"/>
    <property type="evidence" value="ECO:0007669"/>
    <property type="project" value="InterPro"/>
</dbReference>
<dbReference type="GO" id="GO:0005763">
    <property type="term" value="C:mitochondrial small ribosomal subunit"/>
    <property type="evidence" value="ECO:0007669"/>
    <property type="project" value="TreeGrafter"/>
</dbReference>
<evidence type="ECO:0000256" key="4">
    <source>
        <dbReference type="RuleBase" id="RU003815"/>
    </source>
</evidence>
<dbReference type="PANTHER" id="PTHR21569">
    <property type="entry name" value="RIBOSOMAL PROTEIN S9"/>
    <property type="match status" value="1"/>
</dbReference>
<keyword evidence="7" id="KW-1185">Reference proteome</keyword>
<comment type="caution">
    <text evidence="6">The sequence shown here is derived from an EMBL/GenBank/DDBJ whole genome shotgun (WGS) entry which is preliminary data.</text>
</comment>
<dbReference type="PROSITE" id="PS00360">
    <property type="entry name" value="RIBOSOMAL_S9"/>
    <property type="match status" value="1"/>
</dbReference>
<organism evidence="6 7">
    <name type="scientific">Kockovaella imperatae</name>
    <dbReference type="NCBI Taxonomy" id="4999"/>
    <lineage>
        <taxon>Eukaryota</taxon>
        <taxon>Fungi</taxon>
        <taxon>Dikarya</taxon>
        <taxon>Basidiomycota</taxon>
        <taxon>Agaricomycotina</taxon>
        <taxon>Tremellomycetes</taxon>
        <taxon>Tremellales</taxon>
        <taxon>Cuniculitremaceae</taxon>
        <taxon>Kockovaella</taxon>
    </lineage>
</organism>
<protein>
    <submittedName>
        <fullName evidence="6">Ribosomal protein S9/S16-domain-containing protein</fullName>
    </submittedName>
</protein>
<dbReference type="InterPro" id="IPR020574">
    <property type="entry name" value="Ribosomal_uS9_CS"/>
</dbReference>
<dbReference type="GO" id="GO:0006412">
    <property type="term" value="P:translation"/>
    <property type="evidence" value="ECO:0007669"/>
    <property type="project" value="InterPro"/>
</dbReference>
<accession>A0A1Y1UK47</accession>
<dbReference type="GO" id="GO:0003723">
    <property type="term" value="F:RNA binding"/>
    <property type="evidence" value="ECO:0007669"/>
    <property type="project" value="TreeGrafter"/>
</dbReference>
<dbReference type="PANTHER" id="PTHR21569:SF1">
    <property type="entry name" value="SMALL RIBOSOMAL SUBUNIT PROTEIN US9M"/>
    <property type="match status" value="1"/>
</dbReference>
<dbReference type="InterPro" id="IPR014721">
    <property type="entry name" value="Ribsml_uS5_D2-typ_fold_subgr"/>
</dbReference>
<dbReference type="InParanoid" id="A0A1Y1UK47"/>
<evidence type="ECO:0000256" key="2">
    <source>
        <dbReference type="ARBA" id="ARBA00022980"/>
    </source>
</evidence>
<proteinExistence type="inferred from homology"/>
<comment type="similarity">
    <text evidence="1 4">Belongs to the universal ribosomal protein uS9 family.</text>
</comment>
<gene>
    <name evidence="6" type="ORF">BD324DRAFT_620590</name>
</gene>
<dbReference type="InterPro" id="IPR000754">
    <property type="entry name" value="Ribosomal_uS9"/>
</dbReference>
<dbReference type="GeneID" id="33557109"/>
<dbReference type="SUPFAM" id="SSF54211">
    <property type="entry name" value="Ribosomal protein S5 domain 2-like"/>
    <property type="match status" value="1"/>
</dbReference>
<evidence type="ECO:0000313" key="6">
    <source>
        <dbReference type="EMBL" id="ORX38369.1"/>
    </source>
</evidence>